<proteinExistence type="predicted"/>
<dbReference type="AlphaFoldDB" id="A0A2U1AMR1"/>
<dbReference type="EMBL" id="QJSQ01000005">
    <property type="protein sequence ID" value="PYE24814.1"/>
    <property type="molecule type" value="Genomic_DNA"/>
</dbReference>
<evidence type="ECO:0000313" key="4">
    <source>
        <dbReference type="Proteomes" id="UP000533533"/>
    </source>
</evidence>
<comment type="caution">
    <text evidence="2">The sequence shown here is derived from an EMBL/GenBank/DDBJ whole genome shotgun (WGS) entry which is preliminary data.</text>
</comment>
<reference evidence="2 3" key="1">
    <citation type="submission" date="2018-06" db="EMBL/GenBank/DDBJ databases">
        <title>Genomic Encyclopedia of Type Strains, Phase IV (KMG-V): Genome sequencing to study the core and pangenomes of soil and plant-associated prokaryotes.</title>
        <authorList>
            <person name="Whitman W."/>
        </authorList>
    </citation>
    <scope>NUCLEOTIDE SEQUENCE [LARGE SCALE GENOMIC DNA]</scope>
    <source>
        <strain evidence="2 3">SRCL-318</strain>
        <strain evidence="1 4">SRMrh-85</strain>
    </source>
</reference>
<organism evidence="2 3">
    <name type="scientific">Paraburkholderia silvatlantica</name>
    <dbReference type="NCBI Taxonomy" id="321895"/>
    <lineage>
        <taxon>Bacteria</taxon>
        <taxon>Pseudomonadati</taxon>
        <taxon>Pseudomonadota</taxon>
        <taxon>Betaproteobacteria</taxon>
        <taxon>Burkholderiales</taxon>
        <taxon>Burkholderiaceae</taxon>
        <taxon>Paraburkholderia</taxon>
    </lineage>
</organism>
<evidence type="ECO:0000313" key="2">
    <source>
        <dbReference type="EMBL" id="PYE24814.1"/>
    </source>
</evidence>
<dbReference type="EMBL" id="JACHVZ010000003">
    <property type="protein sequence ID" value="MBB2926751.1"/>
    <property type="molecule type" value="Genomic_DNA"/>
</dbReference>
<keyword evidence="1" id="KW-0560">Oxidoreductase</keyword>
<keyword evidence="1" id="KW-0503">Monooxygenase</keyword>
<evidence type="ECO:0000313" key="3">
    <source>
        <dbReference type="Proteomes" id="UP000247772"/>
    </source>
</evidence>
<protein>
    <submittedName>
        <fullName evidence="1">Alkanesulfonate monooxygenase</fullName>
        <ecNumber evidence="1">1.14.14.5</ecNumber>
    </submittedName>
</protein>
<evidence type="ECO:0000313" key="1">
    <source>
        <dbReference type="EMBL" id="MBB2926751.1"/>
    </source>
</evidence>
<keyword evidence="4" id="KW-1185">Reference proteome</keyword>
<dbReference type="Proteomes" id="UP000247772">
    <property type="component" value="Unassembled WGS sequence"/>
</dbReference>
<gene>
    <name evidence="2" type="ORF">C7410_10537</name>
    <name evidence="1" type="ORF">FHX59_001160</name>
</gene>
<dbReference type="EC" id="1.14.14.5" evidence="1"/>
<accession>A0A2U1AMR1</accession>
<dbReference type="GO" id="GO:0008726">
    <property type="term" value="F:alkanesulfonate monooxygenase activity"/>
    <property type="evidence" value="ECO:0007669"/>
    <property type="project" value="UniProtKB-EC"/>
</dbReference>
<dbReference type="RefSeq" id="WP_165822717.1">
    <property type="nucleotide sequence ID" value="NZ_JACHVZ010000003.1"/>
</dbReference>
<name>A0A2U1AMR1_9BURK</name>
<sequence length="45" mass="4688">MSVEFIGYVSHQKASEIHLAKGPAVNPPWIAAVAKEDGAQRAAAA</sequence>
<dbReference type="Proteomes" id="UP000533533">
    <property type="component" value="Unassembled WGS sequence"/>
</dbReference>